<accession>A0A5B0RS81</accession>
<feature type="region of interest" description="Disordered" evidence="1">
    <location>
        <begin position="182"/>
        <end position="214"/>
    </location>
</feature>
<feature type="compositionally biased region" description="Polar residues" evidence="1">
    <location>
        <begin position="129"/>
        <end position="139"/>
    </location>
</feature>
<dbReference type="EMBL" id="VDEP01000147">
    <property type="protein sequence ID" value="KAA1127885.1"/>
    <property type="molecule type" value="Genomic_DNA"/>
</dbReference>
<comment type="caution">
    <text evidence="2">The sequence shown here is derived from an EMBL/GenBank/DDBJ whole genome shotgun (WGS) entry which is preliminary data.</text>
</comment>
<organism evidence="2 3">
    <name type="scientific">Puccinia graminis f. sp. tritici</name>
    <dbReference type="NCBI Taxonomy" id="56615"/>
    <lineage>
        <taxon>Eukaryota</taxon>
        <taxon>Fungi</taxon>
        <taxon>Dikarya</taxon>
        <taxon>Basidiomycota</taxon>
        <taxon>Pucciniomycotina</taxon>
        <taxon>Pucciniomycetes</taxon>
        <taxon>Pucciniales</taxon>
        <taxon>Pucciniaceae</taxon>
        <taxon>Puccinia</taxon>
    </lineage>
</organism>
<gene>
    <name evidence="2" type="ORF">PGTUg99_003624</name>
</gene>
<proteinExistence type="predicted"/>
<evidence type="ECO:0000313" key="2">
    <source>
        <dbReference type="EMBL" id="KAA1127885.1"/>
    </source>
</evidence>
<name>A0A5B0RS81_PUCGR</name>
<protein>
    <submittedName>
        <fullName evidence="2">Uncharacterized protein</fullName>
    </submittedName>
</protein>
<dbReference type="AlphaFoldDB" id="A0A5B0RS81"/>
<evidence type="ECO:0000256" key="1">
    <source>
        <dbReference type="SAM" id="MobiDB-lite"/>
    </source>
</evidence>
<evidence type="ECO:0000313" key="3">
    <source>
        <dbReference type="Proteomes" id="UP000325313"/>
    </source>
</evidence>
<feature type="compositionally biased region" description="Polar residues" evidence="1">
    <location>
        <begin position="187"/>
        <end position="199"/>
    </location>
</feature>
<reference evidence="2 3" key="1">
    <citation type="submission" date="2019-05" db="EMBL/GenBank/DDBJ databases">
        <title>Emergence of the Ug99 lineage of the wheat stem rust pathogen through somatic hybridization.</title>
        <authorList>
            <person name="Li F."/>
            <person name="Upadhyaya N.M."/>
            <person name="Sperschneider J."/>
            <person name="Matny O."/>
            <person name="Nguyen-Phuc H."/>
            <person name="Mago R."/>
            <person name="Raley C."/>
            <person name="Miller M.E."/>
            <person name="Silverstein K.A.T."/>
            <person name="Henningsen E."/>
            <person name="Hirsch C.D."/>
            <person name="Visser B."/>
            <person name="Pretorius Z.A."/>
            <person name="Steffenson B.J."/>
            <person name="Schwessinger B."/>
            <person name="Dodds P.N."/>
            <person name="Figueroa M."/>
        </authorList>
    </citation>
    <scope>NUCLEOTIDE SEQUENCE [LARGE SCALE GENOMIC DNA]</scope>
    <source>
        <strain evidence="2 3">Ug99</strain>
    </source>
</reference>
<dbReference type="Proteomes" id="UP000325313">
    <property type="component" value="Unassembled WGS sequence"/>
</dbReference>
<feature type="region of interest" description="Disordered" evidence="1">
    <location>
        <begin position="104"/>
        <end position="147"/>
    </location>
</feature>
<sequence length="214" mass="23685">MFQLQVQNLLFIQKLGYLSRSDKASMNIYIHPHIRALRQCRLTKVVRPSAHKAELGQKMREGLRSIVDNCQAQLGRPLTADELTAITLQARSFFDAQSRQLVAQDGTTDGNLASVEPSLTKDVEEEPQPATQEMDQDASSKPPYPSDFYELAKLISSSPHGENPNDLLNSLLNQKNLNLNGLKTIPNKLNDQKPSSPILATQVGAGKKPWEASP</sequence>